<dbReference type="KEGG" id="abp:AGABI1DRAFT114341"/>
<evidence type="ECO:0000259" key="2">
    <source>
        <dbReference type="SMART" id="SM01406"/>
    </source>
</evidence>
<dbReference type="GO" id="GO:0006338">
    <property type="term" value="P:chromatin remodeling"/>
    <property type="evidence" value="ECO:0007669"/>
    <property type="project" value="InterPro"/>
</dbReference>
<dbReference type="OrthoDB" id="2021186at2759"/>
<feature type="compositionally biased region" description="Low complexity" evidence="1">
    <location>
        <begin position="97"/>
        <end position="114"/>
    </location>
</feature>
<organism evidence="3 4">
    <name type="scientific">Agaricus bisporus var. burnettii (strain JB137-S8 / ATCC MYA-4627 / FGSC 10392)</name>
    <name type="common">White button mushroom</name>
    <dbReference type="NCBI Taxonomy" id="597362"/>
    <lineage>
        <taxon>Eukaryota</taxon>
        <taxon>Fungi</taxon>
        <taxon>Dikarya</taxon>
        <taxon>Basidiomycota</taxon>
        <taxon>Agaricomycotina</taxon>
        <taxon>Agaricomycetes</taxon>
        <taxon>Agaricomycetidae</taxon>
        <taxon>Agaricales</taxon>
        <taxon>Agaricineae</taxon>
        <taxon>Agaricaceae</taxon>
        <taxon>Agaricus</taxon>
    </lineage>
</organism>
<dbReference type="InParanoid" id="K5VW84"/>
<feature type="compositionally biased region" description="Polar residues" evidence="1">
    <location>
        <begin position="172"/>
        <end position="181"/>
    </location>
</feature>
<evidence type="ECO:0000313" key="3">
    <source>
        <dbReference type="EMBL" id="EKM78739.1"/>
    </source>
</evidence>
<feature type="compositionally biased region" description="Polar residues" evidence="1">
    <location>
        <begin position="1"/>
        <end position="10"/>
    </location>
</feature>
<feature type="domain" description="INO80 complex subunit B-like conserved region" evidence="2">
    <location>
        <begin position="194"/>
        <end position="314"/>
    </location>
</feature>
<feature type="compositionally biased region" description="Acidic residues" evidence="1">
    <location>
        <begin position="25"/>
        <end position="77"/>
    </location>
</feature>
<dbReference type="GO" id="GO:0031011">
    <property type="term" value="C:Ino80 complex"/>
    <property type="evidence" value="ECO:0007669"/>
    <property type="project" value="InterPro"/>
</dbReference>
<evidence type="ECO:0000313" key="4">
    <source>
        <dbReference type="Proteomes" id="UP000008493"/>
    </source>
</evidence>
<accession>K5VW84</accession>
<dbReference type="SMART" id="SM01406">
    <property type="entry name" value="PAPA-1"/>
    <property type="match status" value="1"/>
</dbReference>
<reference evidence="4" key="1">
    <citation type="journal article" date="2012" name="Proc. Natl. Acad. Sci. U.S.A.">
        <title>Genome sequence of the button mushroom Agaricus bisporus reveals mechanisms governing adaptation to a humic-rich ecological niche.</title>
        <authorList>
            <person name="Morin E."/>
            <person name="Kohler A."/>
            <person name="Baker A.R."/>
            <person name="Foulongne-Oriol M."/>
            <person name="Lombard V."/>
            <person name="Nagy L.G."/>
            <person name="Ohm R.A."/>
            <person name="Patyshakuliyeva A."/>
            <person name="Brun A."/>
            <person name="Aerts A.L."/>
            <person name="Bailey A.M."/>
            <person name="Billette C."/>
            <person name="Coutinho P.M."/>
            <person name="Deakin G."/>
            <person name="Doddapaneni H."/>
            <person name="Floudas D."/>
            <person name="Grimwood J."/>
            <person name="Hilden K."/>
            <person name="Kuees U."/>
            <person name="LaButti K.M."/>
            <person name="Lapidus A."/>
            <person name="Lindquist E.A."/>
            <person name="Lucas S.M."/>
            <person name="Murat C."/>
            <person name="Riley R.W."/>
            <person name="Salamov A.A."/>
            <person name="Schmutz J."/>
            <person name="Subramanian V."/>
            <person name="Woesten H.A.B."/>
            <person name="Xu J."/>
            <person name="Eastwood D.C."/>
            <person name="Foster G.D."/>
            <person name="Sonnenberg A.S."/>
            <person name="Cullen D."/>
            <person name="de Vries R.P."/>
            <person name="Lundell T."/>
            <person name="Hibbett D.S."/>
            <person name="Henrissat B."/>
            <person name="Burton K.S."/>
            <person name="Kerrigan R.W."/>
            <person name="Challen M.P."/>
            <person name="Grigoriev I.V."/>
            <person name="Martin F."/>
        </authorList>
    </citation>
    <scope>NUCLEOTIDE SEQUENCE [LARGE SCALE GENOMIC DNA]</scope>
    <source>
        <strain evidence="4">JB137-S8 / ATCC MYA-4627 / FGSC 10392</strain>
    </source>
</reference>
<dbReference type="Pfam" id="PF04795">
    <property type="entry name" value="PAPA-1"/>
    <property type="match status" value="1"/>
</dbReference>
<feature type="compositionally biased region" description="Acidic residues" evidence="1">
    <location>
        <begin position="132"/>
        <end position="146"/>
    </location>
</feature>
<dbReference type="InterPro" id="IPR006880">
    <property type="entry name" value="INO80B_C"/>
</dbReference>
<name>K5VW84_AGABU</name>
<feature type="compositionally biased region" description="Basic residues" evidence="1">
    <location>
        <begin position="225"/>
        <end position="236"/>
    </location>
</feature>
<dbReference type="PANTHER" id="PTHR21561">
    <property type="entry name" value="INO80 COMPLEX SUBUNIT B"/>
    <property type="match status" value="1"/>
</dbReference>
<gene>
    <name evidence="3" type="ORF">AGABI1DRAFT_114341</name>
</gene>
<dbReference type="STRING" id="597362.K5VW84"/>
<dbReference type="OMA" id="MYRWIST"/>
<dbReference type="Proteomes" id="UP000008493">
    <property type="component" value="Unassembled WGS sequence"/>
</dbReference>
<evidence type="ECO:0000256" key="1">
    <source>
        <dbReference type="SAM" id="MobiDB-lite"/>
    </source>
</evidence>
<feature type="region of interest" description="Disordered" evidence="1">
    <location>
        <begin position="1"/>
        <end position="279"/>
    </location>
</feature>
<keyword evidence="4" id="KW-1185">Reference proteome</keyword>
<dbReference type="RefSeq" id="XP_007330554.1">
    <property type="nucleotide sequence ID" value="XM_007330492.1"/>
</dbReference>
<feature type="compositionally biased region" description="Acidic residues" evidence="1">
    <location>
        <begin position="262"/>
        <end position="279"/>
    </location>
</feature>
<dbReference type="GeneID" id="18824291"/>
<dbReference type="eggNOG" id="ENOG502S7M7">
    <property type="taxonomic scope" value="Eukaryota"/>
</dbReference>
<feature type="compositionally biased region" description="Basic and acidic residues" evidence="1">
    <location>
        <begin position="189"/>
        <end position="221"/>
    </location>
</feature>
<dbReference type="PANTHER" id="PTHR21561:SF12">
    <property type="entry name" value="INO80 COMPLEX SUBUNIT B"/>
    <property type="match status" value="1"/>
</dbReference>
<protein>
    <recommendedName>
        <fullName evidence="2">INO80 complex subunit B-like conserved region domain-containing protein</fullName>
    </recommendedName>
</protein>
<dbReference type="InterPro" id="IPR029523">
    <property type="entry name" value="INO80B/Ies2"/>
</dbReference>
<dbReference type="AlphaFoldDB" id="K5VW84"/>
<dbReference type="EMBL" id="JH971391">
    <property type="protein sequence ID" value="EKM78739.1"/>
    <property type="molecule type" value="Genomic_DNA"/>
</dbReference>
<dbReference type="HOGENOM" id="CLU_025281_0_0_1"/>
<proteinExistence type="predicted"/>
<sequence length="366" mass="41174">MSFDRSQLSFISVEEDASNNADLQIDSDVDMEQDDDIDVENDDEVDNDDEGEEADEEEEEEERDDIQSEDEDEEEELIPSPRKSQPRLKIKLKFGSSKRITSSSDSTAQPTPEVETPPPRVRGRKKVRSDIESEDSMSPESEDDQADSASGSRLPGQAKPMTTRQAVLASMVDSSHVSLGENNRGKKKTLNESELALRREETARKRKSVTEKKLEDEKAETINRLLKKQSRPRNKRGTALDDRSPMPSSTGKKLKQKVKDEEREDAAEEREEEEAMEVVAEEVRPPVLYRWISSTQGSGDSAKMVLSFSVPPTALPASPHELEIRQLKTPSNCAVEGCSQPRKYRLVKDWAIGACGMTHLKFLEEH</sequence>